<dbReference type="EMBL" id="CP029803">
    <property type="protein sequence ID" value="AWT60011.1"/>
    <property type="molecule type" value="Genomic_DNA"/>
</dbReference>
<dbReference type="SMART" id="SM00508">
    <property type="entry name" value="PostSET"/>
    <property type="match status" value="1"/>
</dbReference>
<evidence type="ECO:0000256" key="3">
    <source>
        <dbReference type="ARBA" id="ARBA00022603"/>
    </source>
</evidence>
<evidence type="ECO:0000256" key="5">
    <source>
        <dbReference type="ARBA" id="ARBA00022691"/>
    </source>
</evidence>
<dbReference type="KEGG" id="mtar:DF168_01210"/>
<sequence length="138" mass="16164">MEGTRIIEYIGEKVTKTESDRRGLAHLEEAKNEGLGLVYLFELNKRYDLDGNVPENFARHINHSCFPNCESQIKRGRVWIVSVRMIGVGEELSYDYGYDLEHYEEHPCHCGSKKCIGYIVAHRHRKKLRRILTKTRKD</sequence>
<name>A0A2Z4ADB7_9BACT</name>
<evidence type="ECO:0000256" key="2">
    <source>
        <dbReference type="ARBA" id="ARBA00022454"/>
    </source>
</evidence>
<dbReference type="InterPro" id="IPR003616">
    <property type="entry name" value="Post-SET_dom"/>
</dbReference>
<organism evidence="8 9">
    <name type="scientific">Candidatus Moanibacter tarae</name>
    <dbReference type="NCBI Taxonomy" id="2200854"/>
    <lineage>
        <taxon>Bacteria</taxon>
        <taxon>Pseudomonadati</taxon>
        <taxon>Verrucomicrobiota</taxon>
        <taxon>Opitutia</taxon>
        <taxon>Puniceicoccales</taxon>
        <taxon>Puniceicoccales incertae sedis</taxon>
        <taxon>Candidatus Moanibacter</taxon>
    </lineage>
</organism>
<dbReference type="PANTHER" id="PTHR22884">
    <property type="entry name" value="SET DOMAIN PROTEINS"/>
    <property type="match status" value="1"/>
</dbReference>
<keyword evidence="4" id="KW-0808">Transferase</keyword>
<evidence type="ECO:0000259" key="6">
    <source>
        <dbReference type="PROSITE" id="PS50280"/>
    </source>
</evidence>
<dbReference type="PROSITE" id="PS50280">
    <property type="entry name" value="SET"/>
    <property type="match status" value="1"/>
</dbReference>
<evidence type="ECO:0000313" key="9">
    <source>
        <dbReference type="Proteomes" id="UP000247465"/>
    </source>
</evidence>
<dbReference type="InterPro" id="IPR001214">
    <property type="entry name" value="SET_dom"/>
</dbReference>
<dbReference type="AlphaFoldDB" id="A0A2Z4ADB7"/>
<dbReference type="Pfam" id="PF00856">
    <property type="entry name" value="SET"/>
    <property type="match status" value="1"/>
</dbReference>
<evidence type="ECO:0000256" key="1">
    <source>
        <dbReference type="ARBA" id="ARBA00004286"/>
    </source>
</evidence>
<dbReference type="GO" id="GO:0005694">
    <property type="term" value="C:chromosome"/>
    <property type="evidence" value="ECO:0007669"/>
    <property type="project" value="UniProtKB-SubCell"/>
</dbReference>
<evidence type="ECO:0000313" key="8">
    <source>
        <dbReference type="EMBL" id="AWT60011.1"/>
    </source>
</evidence>
<dbReference type="Gene3D" id="2.170.270.10">
    <property type="entry name" value="SET domain"/>
    <property type="match status" value="1"/>
</dbReference>
<dbReference type="GO" id="GO:0008168">
    <property type="term" value="F:methyltransferase activity"/>
    <property type="evidence" value="ECO:0007669"/>
    <property type="project" value="UniProtKB-KW"/>
</dbReference>
<accession>A0A2Z4ADB7</accession>
<feature type="domain" description="Post-SET" evidence="7">
    <location>
        <begin position="104"/>
        <end position="120"/>
    </location>
</feature>
<dbReference type="InterPro" id="IPR050777">
    <property type="entry name" value="SET2_Histone-Lys_MeTrsfase"/>
</dbReference>
<evidence type="ECO:0000256" key="4">
    <source>
        <dbReference type="ARBA" id="ARBA00022679"/>
    </source>
</evidence>
<protein>
    <recommendedName>
        <fullName evidence="10">SET domain-containing protein</fullName>
    </recommendedName>
</protein>
<dbReference type="PROSITE" id="PS50868">
    <property type="entry name" value="POST_SET"/>
    <property type="match status" value="1"/>
</dbReference>
<keyword evidence="5" id="KW-0949">S-adenosyl-L-methionine</keyword>
<keyword evidence="3" id="KW-0489">Methyltransferase</keyword>
<evidence type="ECO:0008006" key="10">
    <source>
        <dbReference type="Google" id="ProtNLM"/>
    </source>
</evidence>
<gene>
    <name evidence="8" type="ORF">DF168_01210</name>
</gene>
<reference evidence="8 9" key="1">
    <citation type="submission" date="2018-06" db="EMBL/GenBank/DDBJ databases">
        <title>Draft Genome Sequence of a Novel Marine Bacterium Related to the Verrucomicrobia.</title>
        <authorList>
            <person name="Vosseberg J."/>
            <person name="Martijn J."/>
            <person name="Ettema T.J.G."/>
        </authorList>
    </citation>
    <scope>NUCLEOTIDE SEQUENCE [LARGE SCALE GENOMIC DNA]</scope>
    <source>
        <strain evidence="8">TARA_B100001123</strain>
    </source>
</reference>
<dbReference type="SUPFAM" id="SSF82199">
    <property type="entry name" value="SET domain"/>
    <property type="match status" value="1"/>
</dbReference>
<dbReference type="GO" id="GO:0032259">
    <property type="term" value="P:methylation"/>
    <property type="evidence" value="ECO:0007669"/>
    <property type="project" value="UniProtKB-KW"/>
</dbReference>
<comment type="subcellular location">
    <subcellularLocation>
        <location evidence="1">Chromosome</location>
    </subcellularLocation>
</comment>
<feature type="domain" description="SET" evidence="6">
    <location>
        <begin position="1"/>
        <end position="97"/>
    </location>
</feature>
<keyword evidence="2" id="KW-0158">Chromosome</keyword>
<dbReference type="Proteomes" id="UP000247465">
    <property type="component" value="Chromosome"/>
</dbReference>
<proteinExistence type="predicted"/>
<dbReference type="InterPro" id="IPR046341">
    <property type="entry name" value="SET_dom_sf"/>
</dbReference>
<evidence type="ECO:0000259" key="7">
    <source>
        <dbReference type="PROSITE" id="PS50868"/>
    </source>
</evidence>